<keyword evidence="3" id="KW-0238">DNA-binding</keyword>
<dbReference type="GO" id="GO:0000981">
    <property type="term" value="F:DNA-binding transcription factor activity, RNA polymerase II-specific"/>
    <property type="evidence" value="ECO:0007669"/>
    <property type="project" value="TreeGrafter"/>
</dbReference>
<reference evidence="7" key="1">
    <citation type="submission" date="2025-08" db="UniProtKB">
        <authorList>
            <consortium name="Ensembl"/>
        </authorList>
    </citation>
    <scope>IDENTIFICATION</scope>
</reference>
<dbReference type="GO" id="GO:0000978">
    <property type="term" value="F:RNA polymerase II cis-regulatory region sequence-specific DNA binding"/>
    <property type="evidence" value="ECO:0007669"/>
    <property type="project" value="TreeGrafter"/>
</dbReference>
<evidence type="ECO:0000256" key="1">
    <source>
        <dbReference type="ARBA" id="ARBA00004123"/>
    </source>
</evidence>
<dbReference type="GeneTree" id="ENSGT00940000157339"/>
<evidence type="ECO:0000256" key="6">
    <source>
        <dbReference type="ARBA" id="ARBA00023242"/>
    </source>
</evidence>
<keyword evidence="5" id="KW-0804">Transcription</keyword>
<keyword evidence="4" id="KW-0010">Activator</keyword>
<dbReference type="AlphaFoldDB" id="A0A3Q1EJT6"/>
<name>A0A3Q1EJT6_9TELE</name>
<comment type="subcellular location">
    <subcellularLocation>
        <location evidence="1">Nucleus</location>
    </subcellularLocation>
</comment>
<evidence type="ECO:0000256" key="4">
    <source>
        <dbReference type="ARBA" id="ARBA00023159"/>
    </source>
</evidence>
<keyword evidence="8" id="KW-1185">Reference proteome</keyword>
<dbReference type="PANTHER" id="PTHR46062:SF3">
    <property type="entry name" value="STEROL REGULATORY ELEMENT-BINDING PROTEIN 2"/>
    <property type="match status" value="1"/>
</dbReference>
<evidence type="ECO:0000256" key="3">
    <source>
        <dbReference type="ARBA" id="ARBA00023125"/>
    </source>
</evidence>
<protein>
    <recommendedName>
        <fullName evidence="9">Sterol regulatory element binding transcription factor 1</fullName>
    </recommendedName>
</protein>
<evidence type="ECO:0000256" key="2">
    <source>
        <dbReference type="ARBA" id="ARBA00023015"/>
    </source>
</evidence>
<organism evidence="7 8">
    <name type="scientific">Acanthochromis polyacanthus</name>
    <name type="common">spiny chromis</name>
    <dbReference type="NCBI Taxonomy" id="80966"/>
    <lineage>
        <taxon>Eukaryota</taxon>
        <taxon>Metazoa</taxon>
        <taxon>Chordata</taxon>
        <taxon>Craniata</taxon>
        <taxon>Vertebrata</taxon>
        <taxon>Euteleostomi</taxon>
        <taxon>Actinopterygii</taxon>
        <taxon>Neopterygii</taxon>
        <taxon>Teleostei</taxon>
        <taxon>Neoteleostei</taxon>
        <taxon>Acanthomorphata</taxon>
        <taxon>Ovalentaria</taxon>
        <taxon>Pomacentridae</taxon>
        <taxon>Acanthochromis</taxon>
    </lineage>
</organism>
<dbReference type="STRING" id="80966.ENSAPOP00000004731"/>
<dbReference type="GO" id="GO:0005634">
    <property type="term" value="C:nucleus"/>
    <property type="evidence" value="ECO:0007669"/>
    <property type="project" value="UniProtKB-SubCell"/>
</dbReference>
<dbReference type="Ensembl" id="ENSAPOT00000009548.1">
    <property type="protein sequence ID" value="ENSAPOP00000004731.1"/>
    <property type="gene ID" value="ENSAPOG00000006362.1"/>
</dbReference>
<dbReference type="GO" id="GO:0010886">
    <property type="term" value="P:positive regulation of cholesterol storage"/>
    <property type="evidence" value="ECO:0007669"/>
    <property type="project" value="TreeGrafter"/>
</dbReference>
<evidence type="ECO:0008006" key="9">
    <source>
        <dbReference type="Google" id="ProtNLM"/>
    </source>
</evidence>
<dbReference type="Proteomes" id="UP000257200">
    <property type="component" value="Unplaced"/>
</dbReference>
<accession>A0A3Q1EJT6</accession>
<evidence type="ECO:0000313" key="8">
    <source>
        <dbReference type="Proteomes" id="UP000257200"/>
    </source>
</evidence>
<proteinExistence type="predicted"/>
<keyword evidence="2" id="KW-0805">Transcription regulation</keyword>
<reference evidence="7" key="2">
    <citation type="submission" date="2025-09" db="UniProtKB">
        <authorList>
            <consortium name="Ensembl"/>
        </authorList>
    </citation>
    <scope>IDENTIFICATION</scope>
</reference>
<sequence length="203" mass="22042">QMSLSPLKGEGAVSCLSHCDRASSYLRSSISVPLAQSGNWLNKGVELLVCDLLLTLRTSLWQRGGSTNGEPGPAPGSQLAGFQRDFSLGSLLHIIQPLSTTVRLMAGASPTRTHQLLEHNLRRRTHNSYTADGECVLGERERAHAILLACRHLPMPLLTPPGHRARLLAEAKRTLERVGDRRSLQDCQQILLRLSGGTTIAAS</sequence>
<keyword evidence="6" id="KW-0539">Nucleus</keyword>
<evidence type="ECO:0000256" key="5">
    <source>
        <dbReference type="ARBA" id="ARBA00023163"/>
    </source>
</evidence>
<evidence type="ECO:0000313" key="7">
    <source>
        <dbReference type="Ensembl" id="ENSAPOP00000004731.1"/>
    </source>
</evidence>
<dbReference type="GO" id="GO:0045944">
    <property type="term" value="P:positive regulation of transcription by RNA polymerase II"/>
    <property type="evidence" value="ECO:0007669"/>
    <property type="project" value="TreeGrafter"/>
</dbReference>
<dbReference type="PANTHER" id="PTHR46062">
    <property type="entry name" value="STEROL REGULATORY ELEMENT-BINDING PROTEIN"/>
    <property type="match status" value="1"/>
</dbReference>
<dbReference type="InParanoid" id="A0A3Q1EJT6"/>